<reference evidence="1" key="1">
    <citation type="submission" date="2023-10" db="EMBL/GenBank/DDBJ databases">
        <authorList>
            <person name="Rodriguez Cubillos JULIANA M."/>
            <person name="De Vega J."/>
        </authorList>
    </citation>
    <scope>NUCLEOTIDE SEQUENCE</scope>
</reference>
<sequence>MPVFQDKDGLPRIVLTDPNGSSAELKEVSFVKWTPPRSLVRLNTDRASKEGMRAGCGQRWSHELDIGGSNLKV</sequence>
<dbReference type="EMBL" id="CASHSV030000513">
    <property type="protein sequence ID" value="CAJ2665287.1"/>
    <property type="molecule type" value="Genomic_DNA"/>
</dbReference>
<evidence type="ECO:0000313" key="1">
    <source>
        <dbReference type="EMBL" id="CAJ2665287.1"/>
    </source>
</evidence>
<keyword evidence="2" id="KW-1185">Reference proteome</keyword>
<comment type="caution">
    <text evidence="1">The sequence shown here is derived from an EMBL/GenBank/DDBJ whole genome shotgun (WGS) entry which is preliminary data.</text>
</comment>
<organism evidence="1 2">
    <name type="scientific">Trifolium pratense</name>
    <name type="common">Red clover</name>
    <dbReference type="NCBI Taxonomy" id="57577"/>
    <lineage>
        <taxon>Eukaryota</taxon>
        <taxon>Viridiplantae</taxon>
        <taxon>Streptophyta</taxon>
        <taxon>Embryophyta</taxon>
        <taxon>Tracheophyta</taxon>
        <taxon>Spermatophyta</taxon>
        <taxon>Magnoliopsida</taxon>
        <taxon>eudicotyledons</taxon>
        <taxon>Gunneridae</taxon>
        <taxon>Pentapetalae</taxon>
        <taxon>rosids</taxon>
        <taxon>fabids</taxon>
        <taxon>Fabales</taxon>
        <taxon>Fabaceae</taxon>
        <taxon>Papilionoideae</taxon>
        <taxon>50 kb inversion clade</taxon>
        <taxon>NPAAA clade</taxon>
        <taxon>Hologalegina</taxon>
        <taxon>IRL clade</taxon>
        <taxon>Trifolieae</taxon>
        <taxon>Trifolium</taxon>
    </lineage>
</organism>
<proteinExistence type="predicted"/>
<name>A0ACB0L789_TRIPR</name>
<dbReference type="Proteomes" id="UP001177021">
    <property type="component" value="Unassembled WGS sequence"/>
</dbReference>
<accession>A0ACB0L789</accession>
<gene>
    <name evidence="1" type="ORF">MILVUS5_LOCUS30293</name>
</gene>
<protein>
    <submittedName>
        <fullName evidence="1">Uncharacterized protein</fullName>
    </submittedName>
</protein>
<evidence type="ECO:0000313" key="2">
    <source>
        <dbReference type="Proteomes" id="UP001177021"/>
    </source>
</evidence>